<dbReference type="Proteomes" id="UP001501444">
    <property type="component" value="Unassembled WGS sequence"/>
</dbReference>
<keyword evidence="1" id="KW-1133">Transmembrane helix</keyword>
<evidence type="ECO:0008006" key="4">
    <source>
        <dbReference type="Google" id="ProtNLM"/>
    </source>
</evidence>
<reference evidence="3" key="1">
    <citation type="journal article" date="2019" name="Int. J. Syst. Evol. Microbiol.">
        <title>The Global Catalogue of Microorganisms (GCM) 10K type strain sequencing project: providing services to taxonomists for standard genome sequencing and annotation.</title>
        <authorList>
            <consortium name="The Broad Institute Genomics Platform"/>
            <consortium name="The Broad Institute Genome Sequencing Center for Infectious Disease"/>
            <person name="Wu L."/>
            <person name="Ma J."/>
        </authorList>
    </citation>
    <scope>NUCLEOTIDE SEQUENCE [LARGE SCALE GENOMIC DNA]</scope>
    <source>
        <strain evidence="3">JCM 3272</strain>
    </source>
</reference>
<gene>
    <name evidence="2" type="ORF">GCM10010170_067230</name>
</gene>
<protein>
    <recommendedName>
        <fullName evidence="4">DUF4367 domain-containing protein</fullName>
    </recommendedName>
</protein>
<keyword evidence="1" id="KW-0812">Transmembrane</keyword>
<name>A0ABP5U2I7_9ACTN</name>
<feature type="transmembrane region" description="Helical" evidence="1">
    <location>
        <begin position="43"/>
        <end position="65"/>
    </location>
</feature>
<accession>A0ABP5U2I7</accession>
<sequence length="344" mass="35784">MNTDDIEDRLREALRMHAAEAPPGAAMLSTVTTESARRGRRTLLTSVSTGAAVLVSLGLALPFALRSGDPHDGVVAAPPAVAASPSAAPALVPATVPAAITFPFTPSAAYGAPTVMLAGGHPTALQRLKDGTAALTLLDADPAAPTSKAVATQSKVQGRPATLYEWRYSDDDPGVPYTDLQRTLVWQPTPTTWLTLRMNPAPPESDLVAYADAVQPGALSSPSPFAFGLMPAGWTVDNISAAAVTFCPPGVEPDEAYDNKIAIMLDESPATEPPAGDVPAARVKVGERTAWLTTTSEVQFLRVPTGDGHSLLLQVAPKASLPQDELLRFAAAITVTRAAEVSRG</sequence>
<evidence type="ECO:0000313" key="3">
    <source>
        <dbReference type="Proteomes" id="UP001501444"/>
    </source>
</evidence>
<organism evidence="2 3">
    <name type="scientific">Dactylosporangium salmoneum</name>
    <dbReference type="NCBI Taxonomy" id="53361"/>
    <lineage>
        <taxon>Bacteria</taxon>
        <taxon>Bacillati</taxon>
        <taxon>Actinomycetota</taxon>
        <taxon>Actinomycetes</taxon>
        <taxon>Micromonosporales</taxon>
        <taxon>Micromonosporaceae</taxon>
        <taxon>Dactylosporangium</taxon>
    </lineage>
</organism>
<proteinExistence type="predicted"/>
<dbReference type="RefSeq" id="WP_344616596.1">
    <property type="nucleotide sequence ID" value="NZ_BAAARV010000066.1"/>
</dbReference>
<keyword evidence="1" id="KW-0472">Membrane</keyword>
<evidence type="ECO:0000313" key="2">
    <source>
        <dbReference type="EMBL" id="GAA2367679.1"/>
    </source>
</evidence>
<comment type="caution">
    <text evidence="2">The sequence shown here is derived from an EMBL/GenBank/DDBJ whole genome shotgun (WGS) entry which is preliminary data.</text>
</comment>
<evidence type="ECO:0000256" key="1">
    <source>
        <dbReference type="SAM" id="Phobius"/>
    </source>
</evidence>
<keyword evidence="3" id="KW-1185">Reference proteome</keyword>
<dbReference type="EMBL" id="BAAARV010000066">
    <property type="protein sequence ID" value="GAA2367679.1"/>
    <property type="molecule type" value="Genomic_DNA"/>
</dbReference>